<sequence length="183" mass="21683">MFENDYTINGKHAMYLKFLAKKNARDDQSPDNPTAARLFERYIDVYMNAAVFGLLYNRTAKRDNSLDDRARVYADAFANERENCIFLYRMVMLLDKTTELSPEERVDRAFRYDTLPEKAEEFRQNMELFHDYVRGGIEVMYEQFTDSCQTQDDYLSKTYEVMTTFKKELEGISYADELAHLIK</sequence>
<reference evidence="1 2" key="1">
    <citation type="submission" date="2010-03" db="EMBL/GenBank/DDBJ databases">
        <title>The genome sequence of Eubacterium siraeum V10Sc8a.</title>
        <authorList>
            <consortium name="metaHIT consortium -- http://www.metahit.eu/"/>
            <person name="Pajon A."/>
            <person name="Turner K."/>
            <person name="Parkhill J."/>
            <person name="Duncan S."/>
            <person name="Flint H."/>
        </authorList>
    </citation>
    <scope>NUCLEOTIDE SEQUENCE [LARGE SCALE GENOMIC DNA]</scope>
    <source>
        <strain evidence="1 2">V10Sc8a</strain>
    </source>
</reference>
<dbReference type="AlphaFoldDB" id="D4MN62"/>
<dbReference type="Proteomes" id="UP000007050">
    <property type="component" value="Chromosome"/>
</dbReference>
<protein>
    <submittedName>
        <fullName evidence="1">Uncharacterized protein</fullName>
    </submittedName>
</protein>
<evidence type="ECO:0000313" key="1">
    <source>
        <dbReference type="EMBL" id="CBL35195.1"/>
    </source>
</evidence>
<reference evidence="1 2" key="2">
    <citation type="submission" date="2010-03" db="EMBL/GenBank/DDBJ databases">
        <authorList>
            <person name="Pajon A."/>
        </authorList>
    </citation>
    <scope>NUCLEOTIDE SEQUENCE [LARGE SCALE GENOMIC DNA]</scope>
    <source>
        <strain evidence="1 2">V10Sc8a</strain>
    </source>
</reference>
<gene>
    <name evidence="1" type="ORF">ES1_23670</name>
</gene>
<organism evidence="1 2">
    <name type="scientific">[Eubacterium] siraeum V10Sc8a</name>
    <dbReference type="NCBI Taxonomy" id="717961"/>
    <lineage>
        <taxon>Bacteria</taxon>
        <taxon>Bacillati</taxon>
        <taxon>Bacillota</taxon>
        <taxon>Clostridia</taxon>
        <taxon>Eubacteriales</taxon>
        <taxon>Oscillospiraceae</taxon>
        <taxon>Oscillospiraceae incertae sedis</taxon>
    </lineage>
</organism>
<name>D4MN62_9FIRM</name>
<proteinExistence type="predicted"/>
<dbReference type="BioCyc" id="ESIR717961:G136L-1980-MONOMER"/>
<dbReference type="HOGENOM" id="CLU_129761_0_0_9"/>
<evidence type="ECO:0000313" key="2">
    <source>
        <dbReference type="Proteomes" id="UP000007050"/>
    </source>
</evidence>
<dbReference type="KEGG" id="esr:ES1_23670"/>
<dbReference type="PATRIC" id="fig|717961.3.peg.2498"/>
<accession>D4MN62</accession>
<dbReference type="EMBL" id="FP929059">
    <property type="protein sequence ID" value="CBL35195.1"/>
    <property type="molecule type" value="Genomic_DNA"/>
</dbReference>